<dbReference type="Gene3D" id="3.50.30.40">
    <property type="entry name" value="Ribonuclease E inhibitor RraA/RraA-like"/>
    <property type="match status" value="1"/>
</dbReference>
<evidence type="ECO:0000256" key="5">
    <source>
        <dbReference type="PIRSR" id="PIRSR605493-1"/>
    </source>
</evidence>
<dbReference type="PANTHER" id="PTHR33254:SF4">
    <property type="entry name" value="4-HYDROXY-4-METHYL-2-OXOGLUTARATE ALDOLASE 3-RELATED"/>
    <property type="match status" value="1"/>
</dbReference>
<protein>
    <recommendedName>
        <fullName evidence="2">Putative 4-hydroxy-4-methyl-2-oxoglutarate aldolase</fullName>
    </recommendedName>
    <alternativeName>
        <fullName evidence="3">Regulator of ribonuclease activity homolog</fullName>
    </alternativeName>
    <alternativeName>
        <fullName evidence="4">RraA-like protein</fullName>
    </alternativeName>
</protein>
<dbReference type="EMBL" id="LABZ01000083">
    <property type="protein sequence ID" value="KMO41316.1"/>
    <property type="molecule type" value="Genomic_DNA"/>
</dbReference>
<keyword evidence="5" id="KW-0479">Metal-binding</keyword>
<keyword evidence="5" id="KW-0460">Magnesium</keyword>
<dbReference type="AlphaFoldDB" id="A0A0J6VQ15"/>
<comment type="cofactor">
    <cofactor evidence="5">
        <name>Mg(2+)</name>
        <dbReference type="ChEBI" id="CHEBI:18420"/>
    </cofactor>
</comment>
<evidence type="ECO:0000313" key="6">
    <source>
        <dbReference type="EMBL" id="KMO41316.1"/>
    </source>
</evidence>
<dbReference type="PATRIC" id="fig|1187852.3.peg.6577"/>
<dbReference type="InterPro" id="IPR036704">
    <property type="entry name" value="RraA/RraA-like_sf"/>
</dbReference>
<dbReference type="NCBIfam" id="NF004850">
    <property type="entry name" value="PRK06201.1"/>
    <property type="match status" value="1"/>
</dbReference>
<dbReference type="Proteomes" id="UP000036449">
    <property type="component" value="Unassembled WGS sequence"/>
</dbReference>
<dbReference type="GO" id="GO:0046872">
    <property type="term" value="F:metal ion binding"/>
    <property type="evidence" value="ECO:0007669"/>
    <property type="project" value="UniProtKB-KW"/>
</dbReference>
<evidence type="ECO:0000256" key="4">
    <source>
        <dbReference type="ARBA" id="ARBA00030169"/>
    </source>
</evidence>
<keyword evidence="6" id="KW-0489">Methyltransferase</keyword>
<evidence type="ECO:0000256" key="1">
    <source>
        <dbReference type="ARBA" id="ARBA00001968"/>
    </source>
</evidence>
<reference evidence="6 7" key="1">
    <citation type="submission" date="2015-03" db="EMBL/GenBank/DDBJ databases">
        <title>Genome sequencing of Methylobacterium tarhaniae DSM 25844.</title>
        <authorList>
            <person name="Chaudhry V."/>
            <person name="Patil P.B."/>
        </authorList>
    </citation>
    <scope>NUCLEOTIDE SEQUENCE [LARGE SCALE GENOMIC DNA]</scope>
    <source>
        <strain evidence="6 7">DSM 25844</strain>
    </source>
</reference>
<evidence type="ECO:0000313" key="7">
    <source>
        <dbReference type="Proteomes" id="UP000036449"/>
    </source>
</evidence>
<gene>
    <name evidence="6" type="ORF">VQ03_12885</name>
</gene>
<name>A0A0J6VQ15_9HYPH</name>
<comment type="caution">
    <text evidence="6">The sequence shown here is derived from an EMBL/GenBank/DDBJ whole genome shotgun (WGS) entry which is preliminary data.</text>
</comment>
<organism evidence="6 7">
    <name type="scientific">Methylobacterium tarhaniae</name>
    <dbReference type="NCBI Taxonomy" id="1187852"/>
    <lineage>
        <taxon>Bacteria</taxon>
        <taxon>Pseudomonadati</taxon>
        <taxon>Pseudomonadota</taxon>
        <taxon>Alphaproteobacteria</taxon>
        <taxon>Hyphomicrobiales</taxon>
        <taxon>Methylobacteriaceae</taxon>
        <taxon>Methylobacterium</taxon>
    </lineage>
</organism>
<comment type="cofactor">
    <cofactor evidence="1">
        <name>a divalent metal cation</name>
        <dbReference type="ChEBI" id="CHEBI:60240"/>
    </cofactor>
</comment>
<dbReference type="Pfam" id="PF03737">
    <property type="entry name" value="RraA-like"/>
    <property type="match status" value="1"/>
</dbReference>
<accession>A0A0J6VQ15</accession>
<sequence>MKVQVTTEGRLPAPLSSADEQDLRGLVTPLISDNLDRLSGVTGLNRYNGSGKLVGTALTVKTRPGDNLGMYQAMTMMRPGHVLVVDGAGDLNNALCGDLMRAYAVARGCAGFVIDGAIRDVAAFAAGDFPCYARGVVHRGPYKSGPARINVPVCIGGQVVNPGDVLVGDEDGLVVFAPDQIRRLVEGARAKLRQEQAIMAEIEAGAARQDWLHGALEDLGVAPHAA</sequence>
<dbReference type="PANTHER" id="PTHR33254">
    <property type="entry name" value="4-HYDROXY-4-METHYL-2-OXOGLUTARATE ALDOLASE 3-RELATED"/>
    <property type="match status" value="1"/>
</dbReference>
<dbReference type="RefSeq" id="WP_048451279.1">
    <property type="nucleotide sequence ID" value="NZ_JBNNPJ010000247.1"/>
</dbReference>
<dbReference type="GO" id="GO:0032259">
    <property type="term" value="P:methylation"/>
    <property type="evidence" value="ECO:0007669"/>
    <property type="project" value="UniProtKB-KW"/>
</dbReference>
<feature type="binding site" evidence="5">
    <location>
        <position position="119"/>
    </location>
    <ligand>
        <name>substrate</name>
    </ligand>
</feature>
<dbReference type="SUPFAM" id="SSF89562">
    <property type="entry name" value="RraA-like"/>
    <property type="match status" value="1"/>
</dbReference>
<feature type="binding site" evidence="5">
    <location>
        <begin position="97"/>
        <end position="100"/>
    </location>
    <ligand>
        <name>substrate</name>
    </ligand>
</feature>
<keyword evidence="7" id="KW-1185">Reference proteome</keyword>
<dbReference type="CDD" id="cd16841">
    <property type="entry name" value="RraA_family"/>
    <property type="match status" value="1"/>
</dbReference>
<keyword evidence="6" id="KW-0808">Transferase</keyword>
<evidence type="ECO:0000256" key="3">
    <source>
        <dbReference type="ARBA" id="ARBA00029596"/>
    </source>
</evidence>
<dbReference type="GO" id="GO:0008168">
    <property type="term" value="F:methyltransferase activity"/>
    <property type="evidence" value="ECO:0007669"/>
    <property type="project" value="UniProtKB-KW"/>
</dbReference>
<dbReference type="InterPro" id="IPR005493">
    <property type="entry name" value="RraA/RraA-like"/>
</dbReference>
<evidence type="ECO:0000256" key="2">
    <source>
        <dbReference type="ARBA" id="ARBA00016549"/>
    </source>
</evidence>
<feature type="binding site" evidence="5">
    <location>
        <position position="120"/>
    </location>
    <ligand>
        <name>Mg(2+)</name>
        <dbReference type="ChEBI" id="CHEBI:18420"/>
    </ligand>
</feature>
<dbReference type="OrthoDB" id="9812532at2"/>
<proteinExistence type="predicted"/>